<dbReference type="InterPro" id="IPR003661">
    <property type="entry name" value="HisK_dim/P_dom"/>
</dbReference>
<dbReference type="SUPFAM" id="SSF47384">
    <property type="entry name" value="Homodimeric domain of signal transducing histidine kinase"/>
    <property type="match status" value="1"/>
</dbReference>
<dbReference type="SMART" id="SM00388">
    <property type="entry name" value="HisKA"/>
    <property type="match status" value="1"/>
</dbReference>
<evidence type="ECO:0000256" key="5">
    <source>
        <dbReference type="ARBA" id="ARBA00022777"/>
    </source>
</evidence>
<evidence type="ECO:0000256" key="3">
    <source>
        <dbReference type="ARBA" id="ARBA00022553"/>
    </source>
</evidence>
<dbReference type="Proteomes" id="UP001428290">
    <property type="component" value="Unassembled WGS sequence"/>
</dbReference>
<dbReference type="Gene3D" id="3.30.565.10">
    <property type="entry name" value="Histidine kinase-like ATPase, C-terminal domain"/>
    <property type="match status" value="1"/>
</dbReference>
<dbReference type="Pfam" id="PF00512">
    <property type="entry name" value="HisKA"/>
    <property type="match status" value="1"/>
</dbReference>
<dbReference type="InterPro" id="IPR000014">
    <property type="entry name" value="PAS"/>
</dbReference>
<feature type="domain" description="PAC" evidence="9">
    <location>
        <begin position="333"/>
        <end position="386"/>
    </location>
</feature>
<feature type="domain" description="PAS" evidence="8">
    <location>
        <begin position="259"/>
        <end position="327"/>
    </location>
</feature>
<dbReference type="RefSeq" id="WP_345721952.1">
    <property type="nucleotide sequence ID" value="NZ_BAABRU010000007.1"/>
</dbReference>
<dbReference type="InterPro" id="IPR004358">
    <property type="entry name" value="Sig_transdc_His_kin-like_C"/>
</dbReference>
<name>A0ABP9WYR8_9CHLR</name>
<reference evidence="10 11" key="1">
    <citation type="submission" date="2024-02" db="EMBL/GenBank/DDBJ databases">
        <title>Herpetosiphon gulosus NBRC 112829.</title>
        <authorList>
            <person name="Ichikawa N."/>
            <person name="Katano-Makiyama Y."/>
            <person name="Hidaka K."/>
        </authorList>
    </citation>
    <scope>NUCLEOTIDE SEQUENCE [LARGE SCALE GENOMIC DNA]</scope>
    <source>
        <strain evidence="10 11">NBRC 112829</strain>
    </source>
</reference>
<dbReference type="EC" id="2.7.13.3" evidence="2"/>
<dbReference type="PROSITE" id="PS50113">
    <property type="entry name" value="PAC"/>
    <property type="match status" value="1"/>
</dbReference>
<comment type="catalytic activity">
    <reaction evidence="1">
        <text>ATP + protein L-histidine = ADP + protein N-phospho-L-histidine.</text>
        <dbReference type="EC" id="2.7.13.3"/>
    </reaction>
</comment>
<dbReference type="PANTHER" id="PTHR43047">
    <property type="entry name" value="TWO-COMPONENT HISTIDINE PROTEIN KINASE"/>
    <property type="match status" value="1"/>
</dbReference>
<dbReference type="Gene3D" id="3.30.450.20">
    <property type="entry name" value="PAS domain"/>
    <property type="match status" value="2"/>
</dbReference>
<dbReference type="CDD" id="cd00130">
    <property type="entry name" value="PAS"/>
    <property type="match status" value="1"/>
</dbReference>
<dbReference type="InterPro" id="IPR036890">
    <property type="entry name" value="HATPase_C_sf"/>
</dbReference>
<dbReference type="InterPro" id="IPR035965">
    <property type="entry name" value="PAS-like_dom_sf"/>
</dbReference>
<dbReference type="CDD" id="cd16922">
    <property type="entry name" value="HATPase_EvgS-ArcB-TorS-like"/>
    <property type="match status" value="1"/>
</dbReference>
<dbReference type="Gene3D" id="1.10.287.130">
    <property type="match status" value="1"/>
</dbReference>
<accession>A0ABP9WYR8</accession>
<dbReference type="Pfam" id="PF13188">
    <property type="entry name" value="PAS_8"/>
    <property type="match status" value="1"/>
</dbReference>
<evidence type="ECO:0000256" key="2">
    <source>
        <dbReference type="ARBA" id="ARBA00012438"/>
    </source>
</evidence>
<dbReference type="InterPro" id="IPR003594">
    <property type="entry name" value="HATPase_dom"/>
</dbReference>
<dbReference type="EMBL" id="BAABRU010000007">
    <property type="protein sequence ID" value="GAA5528332.1"/>
    <property type="molecule type" value="Genomic_DNA"/>
</dbReference>
<comment type="caution">
    <text evidence="10">The sequence shown here is derived from an EMBL/GenBank/DDBJ whole genome shotgun (WGS) entry which is preliminary data.</text>
</comment>
<sequence>MPRKLKWPLAGAWQRRLIKATRRKDVTLEQFPVGLVWFQGSQVFFNQAVTAMIGYSNAEITTTEQWFSTLYGSEAASMRQLYAATSAAALGQTIHGFIVNRQNQSCLLECTLASHGHRQVWLVRDITESNRLERLMLQTEQTARVGGWEIDLRTNQVFWTREMYHILDTTPHEYTPTIENQNFFHTNATLIQLEAIFRQMIEQRGSFDLSVEMRTFRGRSFWGRFTGRVELEFGQPIKIYGSLQDVTEHHQLTEALRVAERDYRTIFETTKIGIFRITPDGRVLRANPALVRLAGFAHEHELVDYVADLTTMYVDPQRFDDLRELLQTNGSYDEIESEVYRPATGERIWISETSRLVYADDGSVLYTEGTIQEITARKQAEEALRHARDAAEAANHAKSTFLANMSHELRTPLNAIIGYSELLMDETDFADPTMVEQFHHDIAQINDAGHQLLNLVNDVLDLAKVEAGKYQIAAETFDLNSLVRDLIATINPMAQKNANSLYFEPNKHLPLIHTDRSMLRQILLNLLSNAAKFTKEGTINISVSFDPASQHVQCRVRDTGIGMSDAQMQRLFEPFTQGDASTTRRYGGTGLGLALCRHFIELLNGSIQVESVFGQGSIFTIVFPCLVEALD</sequence>
<dbReference type="Pfam" id="PF02518">
    <property type="entry name" value="HATPase_c"/>
    <property type="match status" value="1"/>
</dbReference>
<keyword evidence="11" id="KW-1185">Reference proteome</keyword>
<evidence type="ECO:0000256" key="1">
    <source>
        <dbReference type="ARBA" id="ARBA00000085"/>
    </source>
</evidence>
<evidence type="ECO:0000259" key="7">
    <source>
        <dbReference type="PROSITE" id="PS50109"/>
    </source>
</evidence>
<dbReference type="CDD" id="cd00082">
    <property type="entry name" value="HisKA"/>
    <property type="match status" value="1"/>
</dbReference>
<keyword evidence="6" id="KW-0902">Two-component regulatory system</keyword>
<evidence type="ECO:0000259" key="8">
    <source>
        <dbReference type="PROSITE" id="PS50112"/>
    </source>
</evidence>
<gene>
    <name evidence="10" type="primary">rcsC_18</name>
    <name evidence="10" type="ORF">Hgul01_02131</name>
</gene>
<dbReference type="NCBIfam" id="TIGR00229">
    <property type="entry name" value="sensory_box"/>
    <property type="match status" value="1"/>
</dbReference>
<dbReference type="InterPro" id="IPR036097">
    <property type="entry name" value="HisK_dim/P_sf"/>
</dbReference>
<dbReference type="InterPro" id="IPR005467">
    <property type="entry name" value="His_kinase_dom"/>
</dbReference>
<dbReference type="SUPFAM" id="SSF55874">
    <property type="entry name" value="ATPase domain of HSP90 chaperone/DNA topoisomerase II/histidine kinase"/>
    <property type="match status" value="1"/>
</dbReference>
<dbReference type="SUPFAM" id="SSF55785">
    <property type="entry name" value="PYP-like sensor domain (PAS domain)"/>
    <property type="match status" value="3"/>
</dbReference>
<protein>
    <recommendedName>
        <fullName evidence="2">histidine kinase</fullName>
        <ecNumber evidence="2">2.7.13.3</ecNumber>
    </recommendedName>
</protein>
<evidence type="ECO:0000313" key="10">
    <source>
        <dbReference type="EMBL" id="GAA5528332.1"/>
    </source>
</evidence>
<dbReference type="PANTHER" id="PTHR43047:SF72">
    <property type="entry name" value="OSMOSENSING HISTIDINE PROTEIN KINASE SLN1"/>
    <property type="match status" value="1"/>
</dbReference>
<evidence type="ECO:0000313" key="11">
    <source>
        <dbReference type="Proteomes" id="UP001428290"/>
    </source>
</evidence>
<dbReference type="PRINTS" id="PR00344">
    <property type="entry name" value="BCTRLSENSOR"/>
</dbReference>
<feature type="domain" description="Histidine kinase" evidence="7">
    <location>
        <begin position="404"/>
        <end position="627"/>
    </location>
</feature>
<dbReference type="GO" id="GO:0016301">
    <property type="term" value="F:kinase activity"/>
    <property type="evidence" value="ECO:0007669"/>
    <property type="project" value="UniProtKB-KW"/>
</dbReference>
<dbReference type="SMART" id="SM00387">
    <property type="entry name" value="HATPase_c"/>
    <property type="match status" value="1"/>
</dbReference>
<keyword evidence="4" id="KW-0808">Transferase</keyword>
<proteinExistence type="predicted"/>
<dbReference type="PROSITE" id="PS50109">
    <property type="entry name" value="HIS_KIN"/>
    <property type="match status" value="1"/>
</dbReference>
<evidence type="ECO:0000259" key="9">
    <source>
        <dbReference type="PROSITE" id="PS50113"/>
    </source>
</evidence>
<dbReference type="PROSITE" id="PS50112">
    <property type="entry name" value="PAS"/>
    <property type="match status" value="1"/>
</dbReference>
<keyword evidence="3" id="KW-0597">Phosphoprotein</keyword>
<keyword evidence="5 10" id="KW-0418">Kinase</keyword>
<organism evidence="10 11">
    <name type="scientific">Herpetosiphon gulosus</name>
    <dbReference type="NCBI Taxonomy" id="1973496"/>
    <lineage>
        <taxon>Bacteria</taxon>
        <taxon>Bacillati</taxon>
        <taxon>Chloroflexota</taxon>
        <taxon>Chloroflexia</taxon>
        <taxon>Herpetosiphonales</taxon>
        <taxon>Herpetosiphonaceae</taxon>
        <taxon>Herpetosiphon</taxon>
    </lineage>
</organism>
<dbReference type="SMART" id="SM00091">
    <property type="entry name" value="PAS"/>
    <property type="match status" value="2"/>
</dbReference>
<evidence type="ECO:0000256" key="6">
    <source>
        <dbReference type="ARBA" id="ARBA00023012"/>
    </source>
</evidence>
<evidence type="ECO:0000256" key="4">
    <source>
        <dbReference type="ARBA" id="ARBA00022679"/>
    </source>
</evidence>
<dbReference type="InterPro" id="IPR000700">
    <property type="entry name" value="PAS-assoc_C"/>
</dbReference>